<dbReference type="Proteomes" id="UP001501371">
    <property type="component" value="Unassembled WGS sequence"/>
</dbReference>
<name>A0ABP4F4Q6_9ACTN</name>
<keyword evidence="3" id="KW-1185">Reference proteome</keyword>
<proteinExistence type="predicted"/>
<feature type="region of interest" description="Disordered" evidence="1">
    <location>
        <begin position="61"/>
        <end position="82"/>
    </location>
</feature>
<evidence type="ECO:0000313" key="2">
    <source>
        <dbReference type="EMBL" id="GAA1151016.1"/>
    </source>
</evidence>
<gene>
    <name evidence="2" type="ORF">GCM10009654_02960</name>
</gene>
<dbReference type="EMBL" id="BAAAKV010000002">
    <property type="protein sequence ID" value="GAA1151016.1"/>
    <property type="molecule type" value="Genomic_DNA"/>
</dbReference>
<evidence type="ECO:0000256" key="1">
    <source>
        <dbReference type="SAM" id="MobiDB-lite"/>
    </source>
</evidence>
<accession>A0ABP4F4Q6</accession>
<organism evidence="2 3">
    <name type="scientific">Streptomyces hebeiensis</name>
    <dbReference type="NCBI Taxonomy" id="229486"/>
    <lineage>
        <taxon>Bacteria</taxon>
        <taxon>Bacillati</taxon>
        <taxon>Actinomycetota</taxon>
        <taxon>Actinomycetes</taxon>
        <taxon>Kitasatosporales</taxon>
        <taxon>Streptomycetaceae</taxon>
        <taxon>Streptomyces</taxon>
    </lineage>
</organism>
<sequence>MPSRRQPDGPDVSYRSTACRIGTHHACAESSPASAPIDLPVIYEACDCPCHSASGPPWPVSGWAPGGAPASNIETTERDTRA</sequence>
<comment type="caution">
    <text evidence="2">The sequence shown here is derived from an EMBL/GenBank/DDBJ whole genome shotgun (WGS) entry which is preliminary data.</text>
</comment>
<protein>
    <submittedName>
        <fullName evidence="2">Uncharacterized protein</fullName>
    </submittedName>
</protein>
<evidence type="ECO:0000313" key="3">
    <source>
        <dbReference type="Proteomes" id="UP001501371"/>
    </source>
</evidence>
<reference evidence="3" key="1">
    <citation type="journal article" date="2019" name="Int. J. Syst. Evol. Microbiol.">
        <title>The Global Catalogue of Microorganisms (GCM) 10K type strain sequencing project: providing services to taxonomists for standard genome sequencing and annotation.</title>
        <authorList>
            <consortium name="The Broad Institute Genomics Platform"/>
            <consortium name="The Broad Institute Genome Sequencing Center for Infectious Disease"/>
            <person name="Wu L."/>
            <person name="Ma J."/>
        </authorList>
    </citation>
    <scope>NUCLEOTIDE SEQUENCE [LARGE SCALE GENOMIC DNA]</scope>
    <source>
        <strain evidence="3">JCM 12696</strain>
    </source>
</reference>